<dbReference type="InterPro" id="IPR003760">
    <property type="entry name" value="PnrA-like"/>
</dbReference>
<name>A0A1I3DCQ5_9RHOB</name>
<keyword evidence="4" id="KW-1185">Reference proteome</keyword>
<keyword evidence="1" id="KW-0732">Signal</keyword>
<dbReference type="CDD" id="cd19963">
    <property type="entry name" value="PBP1_BMP-like"/>
    <property type="match status" value="1"/>
</dbReference>
<dbReference type="InterPro" id="IPR006311">
    <property type="entry name" value="TAT_signal"/>
</dbReference>
<dbReference type="AlphaFoldDB" id="A0A1I3DCQ5"/>
<dbReference type="InterPro" id="IPR019546">
    <property type="entry name" value="TAT_signal_bac_arc"/>
</dbReference>
<dbReference type="PROSITE" id="PS51318">
    <property type="entry name" value="TAT"/>
    <property type="match status" value="1"/>
</dbReference>
<dbReference type="PANTHER" id="PTHR43208:SF1">
    <property type="entry name" value="ABC TRANSPORTER SUBSTRATE-BINDING PROTEIN"/>
    <property type="match status" value="1"/>
</dbReference>
<organism evidence="3 4">
    <name type="scientific">Albimonas pacifica</name>
    <dbReference type="NCBI Taxonomy" id="1114924"/>
    <lineage>
        <taxon>Bacteria</taxon>
        <taxon>Pseudomonadati</taxon>
        <taxon>Pseudomonadota</taxon>
        <taxon>Alphaproteobacteria</taxon>
        <taxon>Rhodobacterales</taxon>
        <taxon>Paracoccaceae</taxon>
        <taxon>Albimonas</taxon>
    </lineage>
</organism>
<reference evidence="3 4" key="1">
    <citation type="submission" date="2016-10" db="EMBL/GenBank/DDBJ databases">
        <authorList>
            <person name="de Groot N.N."/>
        </authorList>
    </citation>
    <scope>NUCLEOTIDE SEQUENCE [LARGE SCALE GENOMIC DNA]</scope>
    <source>
        <strain evidence="3 4">CGMCC 1.11030</strain>
    </source>
</reference>
<dbReference type="Proteomes" id="UP000199377">
    <property type="component" value="Unassembled WGS sequence"/>
</dbReference>
<feature type="domain" description="ABC transporter substrate-binding protein PnrA-like" evidence="2">
    <location>
        <begin position="37"/>
        <end position="309"/>
    </location>
</feature>
<dbReference type="OrthoDB" id="9781639at2"/>
<dbReference type="Gene3D" id="3.40.50.2300">
    <property type="match status" value="2"/>
</dbReference>
<dbReference type="EMBL" id="FOQH01000002">
    <property type="protein sequence ID" value="SFH84359.1"/>
    <property type="molecule type" value="Genomic_DNA"/>
</dbReference>
<accession>A0A1I3DCQ5</accession>
<dbReference type="STRING" id="1114924.SAMN05216258_102507"/>
<dbReference type="Pfam" id="PF02608">
    <property type="entry name" value="Bmp"/>
    <property type="match status" value="1"/>
</dbReference>
<dbReference type="GO" id="GO:0005886">
    <property type="term" value="C:plasma membrane"/>
    <property type="evidence" value="ECO:0007669"/>
    <property type="project" value="InterPro"/>
</dbReference>
<evidence type="ECO:0000256" key="1">
    <source>
        <dbReference type="ARBA" id="ARBA00022729"/>
    </source>
</evidence>
<evidence type="ECO:0000313" key="4">
    <source>
        <dbReference type="Proteomes" id="UP000199377"/>
    </source>
</evidence>
<dbReference type="RefSeq" id="WP_092858617.1">
    <property type="nucleotide sequence ID" value="NZ_FOQH01000002.1"/>
</dbReference>
<protein>
    <submittedName>
        <fullName evidence="3">Nucleoside-binding protein</fullName>
    </submittedName>
</protein>
<gene>
    <name evidence="3" type="ORF">SAMN05216258_102507</name>
</gene>
<dbReference type="PANTHER" id="PTHR43208">
    <property type="entry name" value="ABC TRANSPORTER SUBSTRATE-BINDING PROTEIN"/>
    <property type="match status" value="1"/>
</dbReference>
<dbReference type="InterPro" id="IPR052910">
    <property type="entry name" value="ABC-Purine-Binding"/>
</dbReference>
<evidence type="ECO:0000313" key="3">
    <source>
        <dbReference type="EMBL" id="SFH84359.1"/>
    </source>
</evidence>
<evidence type="ECO:0000259" key="2">
    <source>
        <dbReference type="Pfam" id="PF02608"/>
    </source>
</evidence>
<sequence length="369" mass="39448">MTDLTRRRLLQGAAAAGLAAGLSPLAARPVLAAGEKLKVGVIHMGAISDTGWEYFQAEAWRALQEEFPDQVEVTVLENITQIQDCERLFRQLSIQGHQLLFGTTFSQYASLRKLAPTLPKSHFECCAGIDAGPNLGVFEARHYEGTYLTGIAAGRMTKSNVLGWVGAFPVPQVIYSLNAFLLGARSVNPEATLKIVWVNDWVNPGKEKDAVATLVAQGADVISGSPNTPVQGLAAEEKGVWSIGSTGDFSAYVKQKQLVSFELDWSAAHIEAAKGVMAGTWEPTARWRGLGPDGFVKMTTASPELPASVADEMAKAEAAIVDGSFQIFSGPIRDNAGEMRVAEGETMAPEDVKGMTWLVEGVEGSLPKG</sequence>
<dbReference type="NCBIfam" id="TIGR01409">
    <property type="entry name" value="TAT_signal_seq"/>
    <property type="match status" value="1"/>
</dbReference>
<proteinExistence type="predicted"/>